<comment type="caution">
    <text evidence="2">The sequence shown here is derived from an EMBL/GenBank/DDBJ whole genome shotgun (WGS) entry which is preliminary data.</text>
</comment>
<feature type="transmembrane region" description="Helical" evidence="1">
    <location>
        <begin position="159"/>
        <end position="177"/>
    </location>
</feature>
<dbReference type="RefSeq" id="WP_210087208.1">
    <property type="nucleotide sequence ID" value="NZ_JAGGKG010000001.1"/>
</dbReference>
<protein>
    <submittedName>
        <fullName evidence="2">Dienelactone hydrolase</fullName>
    </submittedName>
</protein>
<dbReference type="InterPro" id="IPR029058">
    <property type="entry name" value="AB_hydrolase_fold"/>
</dbReference>
<keyword evidence="1" id="KW-0472">Membrane</keyword>
<feature type="transmembrane region" description="Helical" evidence="1">
    <location>
        <begin position="72"/>
        <end position="97"/>
    </location>
</feature>
<dbReference type="GO" id="GO:0016787">
    <property type="term" value="F:hydrolase activity"/>
    <property type="evidence" value="ECO:0007669"/>
    <property type="project" value="UniProtKB-KW"/>
</dbReference>
<dbReference type="InterPro" id="IPR017395">
    <property type="entry name" value="Chlorophyllase-like"/>
</dbReference>
<dbReference type="SUPFAM" id="SSF53474">
    <property type="entry name" value="alpha/beta-Hydrolases"/>
    <property type="match status" value="1"/>
</dbReference>
<organism evidence="2 3">
    <name type="scientific">Paenibacillus turicensis</name>
    <dbReference type="NCBI Taxonomy" id="160487"/>
    <lineage>
        <taxon>Bacteria</taxon>
        <taxon>Bacillati</taxon>
        <taxon>Bacillota</taxon>
        <taxon>Bacilli</taxon>
        <taxon>Bacillales</taxon>
        <taxon>Paenibacillaceae</taxon>
        <taxon>Paenibacillus</taxon>
    </lineage>
</organism>
<sequence>MSATLEPNHLQSKNTKVKRSLTSILLGRIKRTFQFDTLFWRTAMIGSWSVTILTCLFLALSLPTGFGVTLDLMLFSILGTAIFWIVSHLLAVIIALTGIKVPRLYVATLICNVVSIFFIFYEDDSSLLISILFASLLSIGGMIIGLLWATLLCKNVSSFWKFTILTCFLIILTANFIPDLISITTQSASNQTADRASNPVADGATDSASDFDLDSVSDLTSVSHFDVNPAEGVADSALTNPALTGIHAVSYFTYGSGSNRRLDEFGANVDVNSNPVDASQFISNWSWYRTFFWGFDETTLPLNGRVWMPEEDGKYPLVLLVHGNHIMEEFSDEGYNYLGQLLASRGFVAVSIDENFLNYSNYSGIPTNDMKVRAWILLQHLMQIEQFNQAKEVPLYNKIDMQNIAIMGHSRGGQAAAMAADGASWFKDEQLQQFTQQYPIKTVIAIAPTDKQVDKKYTDLKNINYLTIQGAMDGDVSDFDGERQYARTTFNNEKEKSTENPWMKSTLYVEAANHSQFNSEWGSRDISLPQGLFLRHSDIIDTASQQEIAKVYVTAFLEATLKNKQAYVPLFQDYRNGEAWLPASTYFNRYEDSTFVVWSTFEENMSQTALPSNGSIIASGVTTHKEAYKNRSQSSKNSKGLKVEWGNSNLSSPNEVASLSLNWKQGTPTPATKNITRISFSLANLNYLLENTSGAMEIDVEVYDVHGNKAILPLSQFQNILEPPESTFTWYKWMDDYINDGKYEEDTEAIMQTFILPLQAYTQNNPKLDVTSLGGITFHMKSSSGLIMLDDIGVY</sequence>
<evidence type="ECO:0000313" key="2">
    <source>
        <dbReference type="EMBL" id="MBP1903503.1"/>
    </source>
</evidence>
<keyword evidence="3" id="KW-1185">Reference proteome</keyword>
<dbReference type="Pfam" id="PF07224">
    <property type="entry name" value="Chlorophyllase"/>
    <property type="match status" value="1"/>
</dbReference>
<gene>
    <name evidence="2" type="ORF">J2Z32_000115</name>
</gene>
<evidence type="ECO:0000313" key="3">
    <source>
        <dbReference type="Proteomes" id="UP001519272"/>
    </source>
</evidence>
<evidence type="ECO:0000256" key="1">
    <source>
        <dbReference type="SAM" id="Phobius"/>
    </source>
</evidence>
<reference evidence="2 3" key="1">
    <citation type="submission" date="2021-03" db="EMBL/GenBank/DDBJ databases">
        <title>Genomic Encyclopedia of Type Strains, Phase IV (KMG-IV): sequencing the most valuable type-strain genomes for metagenomic binning, comparative biology and taxonomic classification.</title>
        <authorList>
            <person name="Goeker M."/>
        </authorList>
    </citation>
    <scope>NUCLEOTIDE SEQUENCE [LARGE SCALE GENOMIC DNA]</scope>
    <source>
        <strain evidence="2 3">DSM 14349</strain>
    </source>
</reference>
<keyword evidence="1" id="KW-1133">Transmembrane helix</keyword>
<feature type="transmembrane region" description="Helical" evidence="1">
    <location>
        <begin position="38"/>
        <end position="60"/>
    </location>
</feature>
<dbReference type="Proteomes" id="UP001519272">
    <property type="component" value="Unassembled WGS sequence"/>
</dbReference>
<keyword evidence="2" id="KW-0378">Hydrolase</keyword>
<proteinExistence type="predicted"/>
<accession>A0ABS4FLN5</accession>
<dbReference type="PANTHER" id="PTHR33428:SF14">
    <property type="entry name" value="CARBOXYLESTERASE TYPE B DOMAIN-CONTAINING PROTEIN"/>
    <property type="match status" value="1"/>
</dbReference>
<feature type="transmembrane region" description="Helical" evidence="1">
    <location>
        <begin position="104"/>
        <end position="121"/>
    </location>
</feature>
<dbReference type="EMBL" id="JAGGKG010000001">
    <property type="protein sequence ID" value="MBP1903503.1"/>
    <property type="molecule type" value="Genomic_DNA"/>
</dbReference>
<dbReference type="PANTHER" id="PTHR33428">
    <property type="entry name" value="CHLOROPHYLLASE-2, CHLOROPLASTIC"/>
    <property type="match status" value="1"/>
</dbReference>
<feature type="transmembrane region" description="Helical" evidence="1">
    <location>
        <begin position="127"/>
        <end position="152"/>
    </location>
</feature>
<dbReference type="Gene3D" id="3.40.50.1820">
    <property type="entry name" value="alpha/beta hydrolase"/>
    <property type="match status" value="1"/>
</dbReference>
<name>A0ABS4FLN5_9BACL</name>
<keyword evidence="1" id="KW-0812">Transmembrane</keyword>